<protein>
    <submittedName>
        <fullName evidence="1">Uncharacterized protein</fullName>
    </submittedName>
</protein>
<dbReference type="EMBL" id="FNWV01000001">
    <property type="protein sequence ID" value="SEH36715.1"/>
    <property type="molecule type" value="Genomic_DNA"/>
</dbReference>
<dbReference type="RefSeq" id="WP_074713900.1">
    <property type="nucleotide sequence ID" value="NZ_FNWV01000001.1"/>
</dbReference>
<dbReference type="Proteomes" id="UP000183190">
    <property type="component" value="Unassembled WGS sequence"/>
</dbReference>
<evidence type="ECO:0000313" key="2">
    <source>
        <dbReference type="Proteomes" id="UP000183190"/>
    </source>
</evidence>
<sequence>MFGIVKKIKREVIDKTIYMEIFGDNKVAYRVLSGRMRIFDDEVITYGIEVIDHRNGHKEIISDFSRNIEDAVAFAEMLISLKVRPCQLYSKALDYLRVSI</sequence>
<organism evidence="1 2">
    <name type="scientific">Ruminococcus flavefaciens</name>
    <dbReference type="NCBI Taxonomy" id="1265"/>
    <lineage>
        <taxon>Bacteria</taxon>
        <taxon>Bacillati</taxon>
        <taxon>Bacillota</taxon>
        <taxon>Clostridia</taxon>
        <taxon>Eubacteriales</taxon>
        <taxon>Oscillospiraceae</taxon>
        <taxon>Ruminococcus</taxon>
    </lineage>
</organism>
<dbReference type="AlphaFoldDB" id="A0A1H6HR95"/>
<dbReference type="OrthoDB" id="1822139at2"/>
<evidence type="ECO:0000313" key="1">
    <source>
        <dbReference type="EMBL" id="SEH36715.1"/>
    </source>
</evidence>
<name>A0A1H6HR95_RUMFL</name>
<dbReference type="Pfam" id="PF20124">
    <property type="entry name" value="DUF6514"/>
    <property type="match status" value="1"/>
</dbReference>
<reference evidence="1 2" key="1">
    <citation type="submission" date="2016-10" db="EMBL/GenBank/DDBJ databases">
        <authorList>
            <person name="de Groot N.N."/>
        </authorList>
    </citation>
    <scope>NUCLEOTIDE SEQUENCE [LARGE SCALE GENOMIC DNA]</scope>
    <source>
        <strain evidence="1 2">YAD2003</strain>
    </source>
</reference>
<gene>
    <name evidence="1" type="ORF">SAMN02910265_00031</name>
</gene>
<dbReference type="InterPro" id="IPR017016">
    <property type="entry name" value="UCP033595"/>
</dbReference>
<proteinExistence type="predicted"/>
<accession>A0A1H6HR95</accession>